<gene>
    <name evidence="1" type="ORF">GII31_10380</name>
</gene>
<protein>
    <submittedName>
        <fullName evidence="1">Uncharacterized protein</fullName>
    </submittedName>
</protein>
<name>A0ABX6IH82_9ACTN</name>
<sequence length="55" mass="5470">MSTTGAASLAEVSAVSRTAPGHYRADIDTAILLLAAVFTDCPTPTIVAPGAGPEN</sequence>
<evidence type="ECO:0000313" key="2">
    <source>
        <dbReference type="Proteomes" id="UP001059836"/>
    </source>
</evidence>
<reference evidence="1" key="1">
    <citation type="journal article" date="2021" name="Nat. Microbiol.">
        <title>Cocultivation of an ultrasmall environmental parasitic bacterium with lytic ability against bacteria associated with wastewater foams.</title>
        <authorList>
            <person name="Batinovic S."/>
            <person name="Rose J.J.A."/>
            <person name="Ratcliffe J."/>
            <person name="Seviour R.J."/>
            <person name="Petrovski S."/>
        </authorList>
    </citation>
    <scope>NUCLEOTIDE SEQUENCE</scope>
    <source>
        <strain evidence="1">CON9</strain>
    </source>
</reference>
<dbReference type="RefSeq" id="WP_213249274.1">
    <property type="nucleotide sequence ID" value="NZ_CP045806.1"/>
</dbReference>
<evidence type="ECO:0000313" key="1">
    <source>
        <dbReference type="EMBL" id="QHN35236.1"/>
    </source>
</evidence>
<dbReference type="Proteomes" id="UP001059836">
    <property type="component" value="Chromosome"/>
</dbReference>
<dbReference type="EMBL" id="CP045809">
    <property type="protein sequence ID" value="QHN35236.1"/>
    <property type="molecule type" value="Genomic_DNA"/>
</dbReference>
<proteinExistence type="predicted"/>
<organism evidence="1 2">
    <name type="scientific">Gordonia pseudamarae</name>
    <dbReference type="NCBI Taxonomy" id="2831662"/>
    <lineage>
        <taxon>Bacteria</taxon>
        <taxon>Bacillati</taxon>
        <taxon>Actinomycetota</taxon>
        <taxon>Actinomycetes</taxon>
        <taxon>Mycobacteriales</taxon>
        <taxon>Gordoniaceae</taxon>
        <taxon>Gordonia</taxon>
    </lineage>
</organism>
<accession>A0ABX6IH82</accession>
<keyword evidence="2" id="KW-1185">Reference proteome</keyword>